<feature type="transmembrane region" description="Helical" evidence="8">
    <location>
        <begin position="269"/>
        <end position="291"/>
    </location>
</feature>
<keyword evidence="3" id="KW-0813">Transport</keyword>
<feature type="transmembrane region" description="Helical" evidence="8">
    <location>
        <begin position="115"/>
        <end position="134"/>
    </location>
</feature>
<gene>
    <name evidence="9" type="ORF">ACE3NQ_14030</name>
</gene>
<keyword evidence="4" id="KW-0309">Germination</keyword>
<dbReference type="RefSeq" id="WP_375525803.1">
    <property type="nucleotide sequence ID" value="NZ_JBHILM010000014.1"/>
</dbReference>
<feature type="transmembrane region" description="Helical" evidence="8">
    <location>
        <begin position="77"/>
        <end position="95"/>
    </location>
</feature>
<evidence type="ECO:0000256" key="3">
    <source>
        <dbReference type="ARBA" id="ARBA00022448"/>
    </source>
</evidence>
<accession>A0ABV5B8L9</accession>
<feature type="transmembrane region" description="Helical" evidence="8">
    <location>
        <begin position="303"/>
        <end position="321"/>
    </location>
</feature>
<feature type="transmembrane region" description="Helical" evidence="8">
    <location>
        <begin position="214"/>
        <end position="234"/>
    </location>
</feature>
<keyword evidence="10" id="KW-1185">Reference proteome</keyword>
<evidence type="ECO:0000256" key="5">
    <source>
        <dbReference type="ARBA" id="ARBA00022692"/>
    </source>
</evidence>
<evidence type="ECO:0000256" key="7">
    <source>
        <dbReference type="ARBA" id="ARBA00023136"/>
    </source>
</evidence>
<name>A0ABV5B8L9_9BACL</name>
<dbReference type="PANTHER" id="PTHR34975:SF2">
    <property type="entry name" value="SPORE GERMINATION PROTEIN A2"/>
    <property type="match status" value="1"/>
</dbReference>
<dbReference type="Proteomes" id="UP001580407">
    <property type="component" value="Unassembled WGS sequence"/>
</dbReference>
<dbReference type="PANTHER" id="PTHR34975">
    <property type="entry name" value="SPORE GERMINATION PROTEIN A2"/>
    <property type="match status" value="1"/>
</dbReference>
<evidence type="ECO:0000256" key="4">
    <source>
        <dbReference type="ARBA" id="ARBA00022544"/>
    </source>
</evidence>
<evidence type="ECO:0000256" key="6">
    <source>
        <dbReference type="ARBA" id="ARBA00022989"/>
    </source>
</evidence>
<dbReference type="Pfam" id="PF03845">
    <property type="entry name" value="Spore_permease"/>
    <property type="match status" value="1"/>
</dbReference>
<feature type="transmembrane region" description="Helical" evidence="8">
    <location>
        <begin position="39"/>
        <end position="57"/>
    </location>
</feature>
<keyword evidence="5 8" id="KW-0812">Transmembrane</keyword>
<keyword evidence="6 8" id="KW-1133">Transmembrane helix</keyword>
<dbReference type="NCBIfam" id="TIGR00912">
    <property type="entry name" value="2A0309"/>
    <property type="match status" value="1"/>
</dbReference>
<evidence type="ECO:0000256" key="2">
    <source>
        <dbReference type="ARBA" id="ARBA00007998"/>
    </source>
</evidence>
<proteinExistence type="inferred from homology"/>
<comment type="similarity">
    <text evidence="2">Belongs to the amino acid-polyamine-organocation (APC) superfamily. Spore germination protein (SGP) (TC 2.A.3.9) family.</text>
</comment>
<protein>
    <submittedName>
        <fullName evidence="9">Endospore germination permease</fullName>
    </submittedName>
</protein>
<comment type="subcellular location">
    <subcellularLocation>
        <location evidence="1">Membrane</location>
        <topology evidence="1">Multi-pass membrane protein</topology>
    </subcellularLocation>
</comment>
<dbReference type="EMBL" id="JBHILM010000014">
    <property type="protein sequence ID" value="MFB5682038.1"/>
    <property type="molecule type" value="Genomic_DNA"/>
</dbReference>
<keyword evidence="7 8" id="KW-0472">Membrane</keyword>
<evidence type="ECO:0000313" key="10">
    <source>
        <dbReference type="Proteomes" id="UP001580407"/>
    </source>
</evidence>
<evidence type="ECO:0000256" key="1">
    <source>
        <dbReference type="ARBA" id="ARBA00004141"/>
    </source>
</evidence>
<evidence type="ECO:0000313" key="9">
    <source>
        <dbReference type="EMBL" id="MFB5682038.1"/>
    </source>
</evidence>
<evidence type="ECO:0000256" key="8">
    <source>
        <dbReference type="SAM" id="Phobius"/>
    </source>
</evidence>
<comment type="caution">
    <text evidence="9">The sequence shown here is derived from an EMBL/GenBank/DDBJ whole genome shotgun (WGS) entry which is preliminary data.</text>
</comment>
<reference evidence="9 10" key="1">
    <citation type="submission" date="2024-09" db="EMBL/GenBank/DDBJ databases">
        <authorList>
            <person name="Ruan L."/>
        </authorList>
    </citation>
    <scope>NUCLEOTIDE SEQUENCE [LARGE SCALE GENOMIC DNA]</scope>
    <source>
        <strain evidence="9 10">D33</strain>
    </source>
</reference>
<feature type="transmembrane region" description="Helical" evidence="8">
    <location>
        <begin position="185"/>
        <end position="207"/>
    </location>
</feature>
<dbReference type="InterPro" id="IPR004761">
    <property type="entry name" value="Spore_GerAB"/>
</dbReference>
<sequence>MKQVRMGAAAMSSLMVLFQLGSALVVSPAARAGRDAWISTLIGVAAGMLLFLCYSNLHKRFPDMTLPAYSETLLGRLGGKAIGMAYVVFFMYAATRDLRVGAFLIDNIALRYTPTLIVQLLMILAVIYVLYLGIEVVGHTAVIYWAISILLIFANIVLIFASGIVDWRNLLPVAEDGWRVIAETGFTTALMFPFGEMVSFTMLLPLLERKYSATGVGITSLFVGGGLLVLSSLLTVSSLGREVFQRAAFPLLNTIGKVELSELINRVDVLVVMSIIIGVFFRIAVLFYAAIKSAEEVLHIPHGKLMVPFSLILLLSAALVAPNWEEHLREGSFMVKTVFPVFAVLLPVLLLIIAAIRQKTGRKAG</sequence>
<feature type="transmembrane region" description="Helical" evidence="8">
    <location>
        <begin position="141"/>
        <end position="165"/>
    </location>
</feature>
<organism evidence="9 10">
    <name type="scientific">Paenibacillus terreus</name>
    <dbReference type="NCBI Taxonomy" id="1387834"/>
    <lineage>
        <taxon>Bacteria</taxon>
        <taxon>Bacillati</taxon>
        <taxon>Bacillota</taxon>
        <taxon>Bacilli</taxon>
        <taxon>Bacillales</taxon>
        <taxon>Paenibacillaceae</taxon>
        <taxon>Paenibacillus</taxon>
    </lineage>
</organism>
<feature type="transmembrane region" description="Helical" evidence="8">
    <location>
        <begin position="333"/>
        <end position="356"/>
    </location>
</feature>